<sequence length="292" mass="32978">MSTLNKQVWISQIMENFYPEASFLNYAKDMTEHVENDKINLADCGFDPDVLINNTTYPIPIVQRADMPLSIELDLYETENTLVRSPEAVELAYNKLESVIYGHRMTLRAKSGQKAAHAFAPNSDTENTPILVTTGDNNGDGFKRLIPEDILKLKKKYDLLDVPYDNRYLVLDPNHVEDLILYDLKAFKDITDFKNGQPTRFAGFNILQYTKTAKYNLLAKTKLPWGAVSDANTTYGSFSFSSEEVMKADGSVKMFERIDDPELRATVVGFDKRFIALPIRNKAIGAIIAGKI</sequence>
<dbReference type="OrthoDB" id="1228719at2"/>
<proteinExistence type="predicted"/>
<evidence type="ECO:0000313" key="2">
    <source>
        <dbReference type="Proteomes" id="UP000316371"/>
    </source>
</evidence>
<name>A0A553E280_9FLAO</name>
<comment type="caution">
    <text evidence="1">The sequence shown here is derived from an EMBL/GenBank/DDBJ whole genome shotgun (WGS) entry which is preliminary data.</text>
</comment>
<evidence type="ECO:0008006" key="3">
    <source>
        <dbReference type="Google" id="ProtNLM"/>
    </source>
</evidence>
<dbReference type="Proteomes" id="UP000316371">
    <property type="component" value="Unassembled WGS sequence"/>
</dbReference>
<accession>A0A553E280</accession>
<keyword evidence="2" id="KW-1185">Reference proteome</keyword>
<evidence type="ECO:0000313" key="1">
    <source>
        <dbReference type="EMBL" id="TRX39065.1"/>
    </source>
</evidence>
<dbReference type="AlphaFoldDB" id="A0A553E280"/>
<reference evidence="1 2" key="1">
    <citation type="submission" date="2019-07" db="EMBL/GenBank/DDBJ databases">
        <title>Novel species of Flavobacterium.</title>
        <authorList>
            <person name="Liu Q."/>
            <person name="Xin Y.-H."/>
        </authorList>
    </citation>
    <scope>NUCLEOTIDE SEQUENCE [LARGE SCALE GENOMIC DNA]</scope>
    <source>
        <strain evidence="1 2">LB1R34</strain>
    </source>
</reference>
<organism evidence="1 2">
    <name type="scientific">Flavobacterium restrictum</name>
    <dbReference type="NCBI Taxonomy" id="2594428"/>
    <lineage>
        <taxon>Bacteria</taxon>
        <taxon>Pseudomonadati</taxon>
        <taxon>Bacteroidota</taxon>
        <taxon>Flavobacteriia</taxon>
        <taxon>Flavobacteriales</taxon>
        <taxon>Flavobacteriaceae</taxon>
        <taxon>Flavobacterium</taxon>
    </lineage>
</organism>
<dbReference type="EMBL" id="VJZT01000010">
    <property type="protein sequence ID" value="TRX39065.1"/>
    <property type="molecule type" value="Genomic_DNA"/>
</dbReference>
<dbReference type="RefSeq" id="WP_144256752.1">
    <property type="nucleotide sequence ID" value="NZ_VJZT01000010.1"/>
</dbReference>
<gene>
    <name evidence="1" type="ORF">FNW21_10795</name>
</gene>
<protein>
    <recommendedName>
        <fullName evidence="3">Phage major capsid protein</fullName>
    </recommendedName>
</protein>